<evidence type="ECO:0000256" key="1">
    <source>
        <dbReference type="SAM" id="MobiDB-lite"/>
    </source>
</evidence>
<feature type="compositionally biased region" description="Low complexity" evidence="1">
    <location>
        <begin position="112"/>
        <end position="121"/>
    </location>
</feature>
<dbReference type="Proteomes" id="UP001501470">
    <property type="component" value="Unassembled WGS sequence"/>
</dbReference>
<evidence type="ECO:0000313" key="3">
    <source>
        <dbReference type="EMBL" id="GAA1510200.1"/>
    </source>
</evidence>
<reference evidence="3 4" key="1">
    <citation type="journal article" date="2019" name="Int. J. Syst. Evol. Microbiol.">
        <title>The Global Catalogue of Microorganisms (GCM) 10K type strain sequencing project: providing services to taxonomists for standard genome sequencing and annotation.</title>
        <authorList>
            <consortium name="The Broad Institute Genomics Platform"/>
            <consortium name="The Broad Institute Genome Sequencing Center for Infectious Disease"/>
            <person name="Wu L."/>
            <person name="Ma J."/>
        </authorList>
    </citation>
    <scope>NUCLEOTIDE SEQUENCE [LARGE SCALE GENOMIC DNA]</scope>
    <source>
        <strain evidence="3 4">JCM 15933</strain>
    </source>
</reference>
<protein>
    <recommendedName>
        <fullName evidence="2">Fido domain-containing protein</fullName>
    </recommendedName>
</protein>
<comment type="caution">
    <text evidence="3">The sequence shown here is derived from an EMBL/GenBank/DDBJ whole genome shotgun (WGS) entry which is preliminary data.</text>
</comment>
<sequence>MRDHLLDWIRVREEVRWAEVARPFPGPVRGARDGVADHVRTTVAHRDPHRARRLLDALHRARTATELSLEVLAGWQAVVLGGTNSRTDSGTDSGAGSRTDRGAGSGTGSGTGTARFRTGTAHAKRGRDRYGLHTDTEPRFRACLADATDPSVPLSARAARVYLDVAFFHPFEDGNARAAMLCLYHILHRGQVTLDLAAPLLRITRRADDPAGAADLVRLVDILIAATHRRAAGAAPGHRT</sequence>
<dbReference type="RefSeq" id="WP_344502024.1">
    <property type="nucleotide sequence ID" value="NZ_BAAAQD010000004.1"/>
</dbReference>
<name>A0ABN2A2S2_9ACTN</name>
<dbReference type="Pfam" id="PF02661">
    <property type="entry name" value="Fic"/>
    <property type="match status" value="1"/>
</dbReference>
<dbReference type="Gene3D" id="1.10.3290.10">
    <property type="entry name" value="Fido-like domain"/>
    <property type="match status" value="1"/>
</dbReference>
<dbReference type="PROSITE" id="PS51459">
    <property type="entry name" value="FIDO"/>
    <property type="match status" value="1"/>
</dbReference>
<dbReference type="EMBL" id="BAAAQD010000004">
    <property type="protein sequence ID" value="GAA1510200.1"/>
    <property type="molecule type" value="Genomic_DNA"/>
</dbReference>
<dbReference type="SUPFAM" id="SSF140931">
    <property type="entry name" value="Fic-like"/>
    <property type="match status" value="1"/>
</dbReference>
<feature type="domain" description="Fido" evidence="2">
    <location>
        <begin position="67"/>
        <end position="225"/>
    </location>
</feature>
<evidence type="ECO:0000259" key="2">
    <source>
        <dbReference type="PROSITE" id="PS51459"/>
    </source>
</evidence>
<evidence type="ECO:0000313" key="4">
    <source>
        <dbReference type="Proteomes" id="UP001501470"/>
    </source>
</evidence>
<feature type="region of interest" description="Disordered" evidence="1">
    <location>
        <begin position="82"/>
        <end position="132"/>
    </location>
</feature>
<organism evidence="3 4">
    <name type="scientific">Dactylosporangium maewongense</name>
    <dbReference type="NCBI Taxonomy" id="634393"/>
    <lineage>
        <taxon>Bacteria</taxon>
        <taxon>Bacillati</taxon>
        <taxon>Actinomycetota</taxon>
        <taxon>Actinomycetes</taxon>
        <taxon>Micromonosporales</taxon>
        <taxon>Micromonosporaceae</taxon>
        <taxon>Dactylosporangium</taxon>
    </lineage>
</organism>
<dbReference type="InterPro" id="IPR036597">
    <property type="entry name" value="Fido-like_dom_sf"/>
</dbReference>
<accession>A0ABN2A2S2</accession>
<feature type="compositionally biased region" description="Polar residues" evidence="1">
    <location>
        <begin position="82"/>
        <end position="92"/>
    </location>
</feature>
<keyword evidence="4" id="KW-1185">Reference proteome</keyword>
<gene>
    <name evidence="3" type="ORF">GCM10009827_025490</name>
</gene>
<dbReference type="InterPro" id="IPR003812">
    <property type="entry name" value="Fido"/>
</dbReference>
<proteinExistence type="predicted"/>